<dbReference type="GO" id="GO:0003677">
    <property type="term" value="F:DNA binding"/>
    <property type="evidence" value="ECO:0007669"/>
    <property type="project" value="InterPro"/>
</dbReference>
<dbReference type="CDD" id="cd00093">
    <property type="entry name" value="HTH_XRE"/>
    <property type="match status" value="1"/>
</dbReference>
<dbReference type="Gene3D" id="1.10.260.40">
    <property type="entry name" value="lambda repressor-like DNA-binding domains"/>
    <property type="match status" value="1"/>
</dbReference>
<dbReference type="InterPro" id="IPR010982">
    <property type="entry name" value="Lambda_DNA-bd_dom_sf"/>
</dbReference>
<proteinExistence type="predicted"/>
<evidence type="ECO:0000259" key="1">
    <source>
        <dbReference type="PROSITE" id="PS50943"/>
    </source>
</evidence>
<evidence type="ECO:0000313" key="3">
    <source>
        <dbReference type="Proteomes" id="UP000580474"/>
    </source>
</evidence>
<keyword evidence="3" id="KW-1185">Reference proteome</keyword>
<dbReference type="AlphaFoldDB" id="A0A840NNH0"/>
<comment type="caution">
    <text evidence="2">The sequence shown here is derived from an EMBL/GenBank/DDBJ whole genome shotgun (WGS) entry which is preliminary data.</text>
</comment>
<accession>A0A840NNH0</accession>
<dbReference type="EMBL" id="JACHIV010000001">
    <property type="protein sequence ID" value="MBB5070829.1"/>
    <property type="molecule type" value="Genomic_DNA"/>
</dbReference>
<dbReference type="InterPro" id="IPR001387">
    <property type="entry name" value="Cro/C1-type_HTH"/>
</dbReference>
<gene>
    <name evidence="2" type="ORF">BJ969_003917</name>
</gene>
<evidence type="ECO:0000313" key="2">
    <source>
        <dbReference type="EMBL" id="MBB5070829.1"/>
    </source>
</evidence>
<dbReference type="SUPFAM" id="SSF47413">
    <property type="entry name" value="lambda repressor-like DNA-binding domains"/>
    <property type="match status" value="1"/>
</dbReference>
<dbReference type="Proteomes" id="UP000580474">
    <property type="component" value="Unassembled WGS sequence"/>
</dbReference>
<sequence>MDHQTVTITRWTGLEAKLLRQSLRLTVTDFAALLGVNPRTVNKWEARCTRITPLPEMQSALDTALRHAEADVADRFRELRDREGPHQAPEPEAEQVHPPEVELAQLGEFIGEDMASRRTFLNLTLLTGAALVIPVRQWAASTPLTSLAPGKVGAEEIDGLERAVELFRHWDASGHGGLHRKAVVGQLHGVIDAIQHRRPASERRRLFTIAAELSQLVGWMTYDASLPANAQRYFLFALRACEQATDVELGAKIVGDMAQLSKSLGNYDDSLGLVRTALATLPRTANPLVRAELLGHEACTYARFGSEDATSTRRSVDAAMDAFDQVAQGDHRSWNRYMDRAELDSLAASAYIQLALGEERSTSSATEAEHHAVNAARARPAHRVRSRLFDDVRLSKVRLAQREVEESTELADRALTRAMAISSPQAIHRLRVHSQTLTAGYGDLAVVRAFSARLSEHLHQSEQKVSDVHA</sequence>
<protein>
    <submittedName>
        <fullName evidence="2">Transcriptional regulator with XRE-family HTH domain</fullName>
    </submittedName>
</protein>
<name>A0A840NNH0_9PSEU</name>
<reference evidence="2 3" key="1">
    <citation type="submission" date="2020-08" db="EMBL/GenBank/DDBJ databases">
        <title>Sequencing the genomes of 1000 actinobacteria strains.</title>
        <authorList>
            <person name="Klenk H.-P."/>
        </authorList>
    </citation>
    <scope>NUCLEOTIDE SEQUENCE [LARGE SCALE GENOMIC DNA]</scope>
    <source>
        <strain evidence="2 3">DSM 45582</strain>
    </source>
</reference>
<organism evidence="2 3">
    <name type="scientific">Saccharopolyspora gloriosae</name>
    <dbReference type="NCBI Taxonomy" id="455344"/>
    <lineage>
        <taxon>Bacteria</taxon>
        <taxon>Bacillati</taxon>
        <taxon>Actinomycetota</taxon>
        <taxon>Actinomycetes</taxon>
        <taxon>Pseudonocardiales</taxon>
        <taxon>Pseudonocardiaceae</taxon>
        <taxon>Saccharopolyspora</taxon>
    </lineage>
</organism>
<feature type="domain" description="HTH cro/C1-type" evidence="1">
    <location>
        <begin position="17"/>
        <end position="45"/>
    </location>
</feature>
<dbReference type="RefSeq" id="WP_184480709.1">
    <property type="nucleotide sequence ID" value="NZ_JACHIV010000001.1"/>
</dbReference>
<dbReference type="PROSITE" id="PS50943">
    <property type="entry name" value="HTH_CROC1"/>
    <property type="match status" value="1"/>
</dbReference>